<dbReference type="InParanoid" id="A0A0C3F277"/>
<protein>
    <recommendedName>
        <fullName evidence="6">Major facilitator superfamily (MFS) profile domain-containing protein</fullName>
    </recommendedName>
</protein>
<feature type="transmembrane region" description="Helical" evidence="3">
    <location>
        <begin position="74"/>
        <end position="94"/>
    </location>
</feature>
<comment type="similarity">
    <text evidence="2">Belongs to the major facilitator superfamily. Monocarboxylate porter (TC 2.A.1.13) family.</text>
</comment>
<dbReference type="PANTHER" id="PTHR11360:SF284">
    <property type="entry name" value="EG:103B4.3 PROTEIN-RELATED"/>
    <property type="match status" value="1"/>
</dbReference>
<reference evidence="4 5" key="1">
    <citation type="submission" date="2014-04" db="EMBL/GenBank/DDBJ databases">
        <authorList>
            <consortium name="DOE Joint Genome Institute"/>
            <person name="Kuo A."/>
            <person name="Tarkka M."/>
            <person name="Buscot F."/>
            <person name="Kohler A."/>
            <person name="Nagy L.G."/>
            <person name="Floudas D."/>
            <person name="Copeland A."/>
            <person name="Barry K.W."/>
            <person name="Cichocki N."/>
            <person name="Veneault-Fourrey C."/>
            <person name="LaButti K."/>
            <person name="Lindquist E.A."/>
            <person name="Lipzen A."/>
            <person name="Lundell T."/>
            <person name="Morin E."/>
            <person name="Murat C."/>
            <person name="Sun H."/>
            <person name="Tunlid A."/>
            <person name="Henrissat B."/>
            <person name="Grigoriev I.V."/>
            <person name="Hibbett D.S."/>
            <person name="Martin F."/>
            <person name="Nordberg H.P."/>
            <person name="Cantor M.N."/>
            <person name="Hua S.X."/>
        </authorList>
    </citation>
    <scope>NUCLEOTIDE SEQUENCE [LARGE SCALE GENOMIC DNA]</scope>
    <source>
        <strain evidence="4 5">F 1598</strain>
    </source>
</reference>
<keyword evidence="3" id="KW-0812">Transmembrane</keyword>
<accession>A0A0C3F277</accession>
<dbReference type="HOGENOM" id="CLU_001265_1_1_1"/>
<feature type="transmembrane region" description="Helical" evidence="3">
    <location>
        <begin position="202"/>
        <end position="220"/>
    </location>
</feature>
<keyword evidence="5" id="KW-1185">Reference proteome</keyword>
<name>A0A0C3F277_PILCF</name>
<feature type="transmembrane region" description="Helical" evidence="3">
    <location>
        <begin position="101"/>
        <end position="122"/>
    </location>
</feature>
<dbReference type="Pfam" id="PF07690">
    <property type="entry name" value="MFS_1"/>
    <property type="match status" value="1"/>
</dbReference>
<gene>
    <name evidence="4" type="ORF">PILCRDRAFT_828457</name>
</gene>
<evidence type="ECO:0000313" key="4">
    <source>
        <dbReference type="EMBL" id="KIM74169.1"/>
    </source>
</evidence>
<evidence type="ECO:0000256" key="2">
    <source>
        <dbReference type="ARBA" id="ARBA00006727"/>
    </source>
</evidence>
<comment type="subcellular location">
    <subcellularLocation>
        <location evidence="1">Membrane</location>
        <topology evidence="1">Multi-pass membrane protein</topology>
    </subcellularLocation>
</comment>
<evidence type="ECO:0000313" key="5">
    <source>
        <dbReference type="Proteomes" id="UP000054166"/>
    </source>
</evidence>
<sequence>MDRPDTATTVKEEMPLENVLTSSTSEFPEGGFAGWATVTGAFLVQFCGFGYTTSFGVYQDFYTREYLSHQSSAAISWIGSINALLVISMGLVVGRLYDRGYFYTLMYCGSALTSFSLFMLSLAQPNRFYQVLLSQGLGVGIGSGILYIPSMAVVSHYFVKRRALAMTIVASGSSLGAVVHPIMLNNMLAGPLGFGNAVRASAGLVTGLLFIACLLMRTRISPPKHSIDMRKVLKKFSRDGAYMAATVGMTLFIAGFYYPLFYLQLDAISHGLNKKFAFYSLVIVNVSAFVGRLSPGLYANALGVDNAVTISAGCCSALILGMIGVKSVTSVAVIGVIYGFFAGVYISTLAPLLAVLTDDISELGARMGIAFAVSGLGNLIGTPISGLLLTRSFIWWRPALFNGVETVFICWSWHC</sequence>
<dbReference type="InterPro" id="IPR050327">
    <property type="entry name" value="Proton-linked_MCT"/>
</dbReference>
<dbReference type="AlphaFoldDB" id="A0A0C3F277"/>
<dbReference type="GO" id="GO:0016020">
    <property type="term" value="C:membrane"/>
    <property type="evidence" value="ECO:0007669"/>
    <property type="project" value="UniProtKB-SubCell"/>
</dbReference>
<organism evidence="4 5">
    <name type="scientific">Piloderma croceum (strain F 1598)</name>
    <dbReference type="NCBI Taxonomy" id="765440"/>
    <lineage>
        <taxon>Eukaryota</taxon>
        <taxon>Fungi</taxon>
        <taxon>Dikarya</taxon>
        <taxon>Basidiomycota</taxon>
        <taxon>Agaricomycotina</taxon>
        <taxon>Agaricomycetes</taxon>
        <taxon>Agaricomycetidae</taxon>
        <taxon>Atheliales</taxon>
        <taxon>Atheliaceae</taxon>
        <taxon>Piloderma</taxon>
    </lineage>
</organism>
<feature type="transmembrane region" description="Helical" evidence="3">
    <location>
        <begin position="163"/>
        <end position="182"/>
    </location>
</feature>
<feature type="transmembrane region" description="Helical" evidence="3">
    <location>
        <begin position="368"/>
        <end position="388"/>
    </location>
</feature>
<feature type="transmembrane region" description="Helical" evidence="3">
    <location>
        <begin position="241"/>
        <end position="264"/>
    </location>
</feature>
<dbReference type="GO" id="GO:0022857">
    <property type="term" value="F:transmembrane transporter activity"/>
    <property type="evidence" value="ECO:0007669"/>
    <property type="project" value="InterPro"/>
</dbReference>
<dbReference type="InterPro" id="IPR011701">
    <property type="entry name" value="MFS"/>
</dbReference>
<evidence type="ECO:0000256" key="3">
    <source>
        <dbReference type="SAM" id="Phobius"/>
    </source>
</evidence>
<dbReference type="EMBL" id="KN833065">
    <property type="protein sequence ID" value="KIM74169.1"/>
    <property type="molecule type" value="Genomic_DNA"/>
</dbReference>
<feature type="transmembrane region" description="Helical" evidence="3">
    <location>
        <begin position="32"/>
        <end position="54"/>
    </location>
</feature>
<reference evidence="5" key="2">
    <citation type="submission" date="2015-01" db="EMBL/GenBank/DDBJ databases">
        <title>Evolutionary Origins and Diversification of the Mycorrhizal Mutualists.</title>
        <authorList>
            <consortium name="DOE Joint Genome Institute"/>
            <consortium name="Mycorrhizal Genomics Consortium"/>
            <person name="Kohler A."/>
            <person name="Kuo A."/>
            <person name="Nagy L.G."/>
            <person name="Floudas D."/>
            <person name="Copeland A."/>
            <person name="Barry K.W."/>
            <person name="Cichocki N."/>
            <person name="Veneault-Fourrey C."/>
            <person name="LaButti K."/>
            <person name="Lindquist E.A."/>
            <person name="Lipzen A."/>
            <person name="Lundell T."/>
            <person name="Morin E."/>
            <person name="Murat C."/>
            <person name="Riley R."/>
            <person name="Ohm R."/>
            <person name="Sun H."/>
            <person name="Tunlid A."/>
            <person name="Henrissat B."/>
            <person name="Grigoriev I.V."/>
            <person name="Hibbett D.S."/>
            <person name="Martin F."/>
        </authorList>
    </citation>
    <scope>NUCLEOTIDE SEQUENCE [LARGE SCALE GENOMIC DNA]</scope>
    <source>
        <strain evidence="5">F 1598</strain>
    </source>
</reference>
<dbReference type="Proteomes" id="UP000054166">
    <property type="component" value="Unassembled WGS sequence"/>
</dbReference>
<evidence type="ECO:0000256" key="1">
    <source>
        <dbReference type="ARBA" id="ARBA00004141"/>
    </source>
</evidence>
<dbReference type="SUPFAM" id="SSF103473">
    <property type="entry name" value="MFS general substrate transporter"/>
    <property type="match status" value="1"/>
</dbReference>
<evidence type="ECO:0008006" key="6">
    <source>
        <dbReference type="Google" id="ProtNLM"/>
    </source>
</evidence>
<dbReference type="STRING" id="765440.A0A0C3F277"/>
<dbReference type="OrthoDB" id="6499973at2759"/>
<keyword evidence="3" id="KW-0472">Membrane</keyword>
<dbReference type="PANTHER" id="PTHR11360">
    <property type="entry name" value="MONOCARBOXYLATE TRANSPORTER"/>
    <property type="match status" value="1"/>
</dbReference>
<keyword evidence="3" id="KW-1133">Transmembrane helix</keyword>
<feature type="transmembrane region" description="Helical" evidence="3">
    <location>
        <begin position="128"/>
        <end position="151"/>
    </location>
</feature>
<dbReference type="InterPro" id="IPR036259">
    <property type="entry name" value="MFS_trans_sf"/>
</dbReference>
<dbReference type="Gene3D" id="1.20.1250.20">
    <property type="entry name" value="MFS general substrate transporter like domains"/>
    <property type="match status" value="2"/>
</dbReference>
<feature type="transmembrane region" description="Helical" evidence="3">
    <location>
        <begin position="306"/>
        <end position="325"/>
    </location>
</feature>
<feature type="transmembrane region" description="Helical" evidence="3">
    <location>
        <begin position="276"/>
        <end position="294"/>
    </location>
</feature>
<proteinExistence type="inferred from homology"/>
<feature type="transmembrane region" description="Helical" evidence="3">
    <location>
        <begin position="331"/>
        <end position="356"/>
    </location>
</feature>